<keyword evidence="1" id="KW-0812">Transmembrane</keyword>
<reference evidence="3 4" key="1">
    <citation type="submission" date="2018-11" db="EMBL/GenBank/DDBJ databases">
        <title>Vibrio LJC006 sp. nov., isolated from seawater during the bloom of the enteromorpha.</title>
        <authorList>
            <person name="Liang J."/>
        </authorList>
    </citation>
    <scope>NUCLEOTIDE SEQUENCE [LARGE SCALE GENOMIC DNA]</scope>
    <source>
        <strain evidence="3 4">LJC006</strain>
    </source>
</reference>
<dbReference type="OrthoDB" id="9764808at2"/>
<dbReference type="PANTHER" id="PTHR43155:SF2">
    <property type="entry name" value="CYCLIC DI-GMP PHOSPHODIESTERASE PA4108"/>
    <property type="match status" value="1"/>
</dbReference>
<feature type="domain" description="HD-GYP" evidence="2">
    <location>
        <begin position="736"/>
        <end position="935"/>
    </location>
</feature>
<keyword evidence="1" id="KW-1133">Transmembrane helix</keyword>
<keyword evidence="4" id="KW-1185">Reference proteome</keyword>
<dbReference type="CDD" id="cd00077">
    <property type="entry name" value="HDc"/>
    <property type="match status" value="1"/>
</dbReference>
<dbReference type="Gene3D" id="3.30.450.40">
    <property type="match status" value="1"/>
</dbReference>
<dbReference type="AlphaFoldDB" id="A0A3N9U4Q0"/>
<dbReference type="SUPFAM" id="SSF109604">
    <property type="entry name" value="HD-domain/PDEase-like"/>
    <property type="match status" value="2"/>
</dbReference>
<dbReference type="EMBL" id="RJVQ01000004">
    <property type="protein sequence ID" value="RQW63036.1"/>
    <property type="molecule type" value="Genomic_DNA"/>
</dbReference>
<dbReference type="Gene3D" id="3.30.450.20">
    <property type="entry name" value="PAS domain"/>
    <property type="match status" value="2"/>
</dbReference>
<dbReference type="SUPFAM" id="SSF55781">
    <property type="entry name" value="GAF domain-like"/>
    <property type="match status" value="1"/>
</dbReference>
<dbReference type="GO" id="GO:0008081">
    <property type="term" value="F:phosphoric diester hydrolase activity"/>
    <property type="evidence" value="ECO:0007669"/>
    <property type="project" value="UniProtKB-ARBA"/>
</dbReference>
<comment type="caution">
    <text evidence="3">The sequence shown here is derived from an EMBL/GenBank/DDBJ whole genome shotgun (WGS) entry which is preliminary data.</text>
</comment>
<dbReference type="SMART" id="SM00471">
    <property type="entry name" value="HDc"/>
    <property type="match status" value="1"/>
</dbReference>
<dbReference type="Gene3D" id="1.10.3210.10">
    <property type="entry name" value="Hypothetical protein af1432"/>
    <property type="match status" value="2"/>
</dbReference>
<evidence type="ECO:0000256" key="1">
    <source>
        <dbReference type="SAM" id="Phobius"/>
    </source>
</evidence>
<dbReference type="Proteomes" id="UP000281112">
    <property type="component" value="Unassembled WGS sequence"/>
</dbReference>
<protein>
    <submittedName>
        <fullName evidence="3">HD domain-containing protein</fullName>
    </submittedName>
</protein>
<proteinExistence type="predicted"/>
<accession>A0A3N9U4Q0</accession>
<evidence type="ECO:0000259" key="2">
    <source>
        <dbReference type="PROSITE" id="PS51832"/>
    </source>
</evidence>
<dbReference type="InterPro" id="IPR003607">
    <property type="entry name" value="HD/PDEase_dom"/>
</dbReference>
<dbReference type="PROSITE" id="PS51832">
    <property type="entry name" value="HD_GYP"/>
    <property type="match status" value="1"/>
</dbReference>
<name>A0A3N9U4Q0_9VIBR</name>
<dbReference type="InterPro" id="IPR029016">
    <property type="entry name" value="GAF-like_dom_sf"/>
</dbReference>
<dbReference type="Pfam" id="PF13487">
    <property type="entry name" value="HD_5"/>
    <property type="match status" value="1"/>
</dbReference>
<sequence>MKKQLPGIRLQLLVSGSIVIGMLVLAASIIFHSYQSNRRILIELAQENAQQIAAKIDSQIERHTQPIITALKLLSQDSIITANDHSSRMKRIKLLKLILDENPVVSSAYLGYSNGDFFLLRKLNSDLRKKVVSAPDDASYMVQSLERNTSGQVLNSVWLFFDKGFNLLSRRNTPEYQFDPRSRRWFASAVATDKLYLGEPYVFYTTQQVGVTLSMKAAPFNTVVGMDASIDDLSELMQSLLPNEFSRLALVNDKNVVLGFPDSSKLVHPTDSGAFRLSRIKELEIPLFNQLVEHKTQHSLVPFATGQGIWFGQSIHVGPTGKENWSLLYGIPESALLQSATTVLHQQLIWSGVIIGILLLVGWFFGRLVALPMLRLSSVIEGMRAFDFRQENSVSSYVREVNILSQSLSEMSAAIRSFRSISLLLSQEQDMDKMLNGVVTHLLNITDSKAACIYLFNSKQQSLDRATQSQWGPSSIPCPQASREDFVEIVQKTFSADDEQDTTLSIPLCDRRMSVIGVLILLHDKDRNFENPAFVEFVSQISGSAATAIETRKHVESQTELIDAIIRLLADAIDAKSPYTSGHCERVPILAEMLIDEAQKSHSGSFAGFMMDDTQRREFKIAAWLHDCGKITSQEYIIDKATKLETIHNRIHEIRTRFEVLWRDRELDYWQKLYAGENQQELQARLDRELEALQEDFTHIANLNIGAESMSSQDLEKLNHISRRVWTRHFSSRQGLSRDEWLRVKDLEESLPCTELLLDDKVEHIIPWGENRPPVGKHDKDNIWGFDMTLPQHELNKGEIYNLSIERGTLTEEERFLVNNHIVQTIKMLSKLPFPDEMQRVPDIAGNHHEKIDGRGYPRKLSGEELSIPEKVMALADIFEALTAADRPYKEAKTLSESLAILADMVKQRHIDEDTFRLFIESKTYLRYAEKFLSEKQKDNVNEKQILQLAELV</sequence>
<dbReference type="PANTHER" id="PTHR43155">
    <property type="entry name" value="CYCLIC DI-GMP PHOSPHODIESTERASE PA4108-RELATED"/>
    <property type="match status" value="1"/>
</dbReference>
<dbReference type="RefSeq" id="WP_124937433.1">
    <property type="nucleotide sequence ID" value="NZ_RJVQ01000004.1"/>
</dbReference>
<dbReference type="Gene3D" id="6.10.340.10">
    <property type="match status" value="1"/>
</dbReference>
<dbReference type="CDD" id="cd18773">
    <property type="entry name" value="PDC1_HK_sensor"/>
    <property type="match status" value="1"/>
</dbReference>
<organism evidence="3 4">
    <name type="scientific">Vibrio viridaestus</name>
    <dbReference type="NCBI Taxonomy" id="2487322"/>
    <lineage>
        <taxon>Bacteria</taxon>
        <taxon>Pseudomonadati</taxon>
        <taxon>Pseudomonadota</taxon>
        <taxon>Gammaproteobacteria</taxon>
        <taxon>Vibrionales</taxon>
        <taxon>Vibrionaceae</taxon>
        <taxon>Vibrio</taxon>
    </lineage>
</organism>
<feature type="transmembrane region" description="Helical" evidence="1">
    <location>
        <begin position="12"/>
        <end position="34"/>
    </location>
</feature>
<feature type="transmembrane region" description="Helical" evidence="1">
    <location>
        <begin position="348"/>
        <end position="370"/>
    </location>
</feature>
<keyword evidence="1" id="KW-0472">Membrane</keyword>
<gene>
    <name evidence="3" type="ORF">EES38_12035</name>
</gene>
<dbReference type="InterPro" id="IPR037522">
    <property type="entry name" value="HD_GYP_dom"/>
</dbReference>
<evidence type="ECO:0000313" key="4">
    <source>
        <dbReference type="Proteomes" id="UP000281112"/>
    </source>
</evidence>
<evidence type="ECO:0000313" key="3">
    <source>
        <dbReference type="EMBL" id="RQW63036.1"/>
    </source>
</evidence>